<dbReference type="GO" id="GO:0008880">
    <property type="term" value="F:glucuronate isomerase activity"/>
    <property type="evidence" value="ECO:0007669"/>
    <property type="project" value="UniProtKB-EC"/>
</dbReference>
<dbReference type="PANTHER" id="PTHR30068:SF4">
    <property type="entry name" value="URONATE ISOMERASE"/>
    <property type="match status" value="1"/>
</dbReference>
<dbReference type="Pfam" id="PF02614">
    <property type="entry name" value="UxaC"/>
    <property type="match status" value="1"/>
</dbReference>
<evidence type="ECO:0000313" key="7">
    <source>
        <dbReference type="EMBL" id="RFA08141.1"/>
    </source>
</evidence>
<dbReference type="PANTHER" id="PTHR30068">
    <property type="entry name" value="URONATE ISOMERASE"/>
    <property type="match status" value="1"/>
</dbReference>
<evidence type="ECO:0000313" key="8">
    <source>
        <dbReference type="Proteomes" id="UP000256486"/>
    </source>
</evidence>
<dbReference type="UniPathway" id="UPA00246"/>
<protein>
    <recommendedName>
        <fullName evidence="5">Uronate isomerase</fullName>
        <ecNumber evidence="4">5.3.1.12</ecNumber>
    </recommendedName>
</protein>
<proteinExistence type="inferred from homology"/>
<comment type="caution">
    <text evidence="7">The sequence shown here is derived from an EMBL/GenBank/DDBJ whole genome shotgun (WGS) entry which is preliminary data.</text>
</comment>
<reference evidence="7 8" key="1">
    <citation type="submission" date="2017-04" db="EMBL/GenBank/DDBJ databases">
        <title>Comparative genome analysis of Subtercola boreus.</title>
        <authorList>
            <person name="Cho Y.-J."/>
            <person name="Cho A."/>
            <person name="Kim O.-S."/>
            <person name="Lee J.-I."/>
        </authorList>
    </citation>
    <scope>NUCLEOTIDE SEQUENCE [LARGE SCALE GENOMIC DNA]</scope>
    <source>
        <strain evidence="7 8">K300</strain>
    </source>
</reference>
<dbReference type="NCBIfam" id="NF002794">
    <property type="entry name" value="PRK02925.1"/>
    <property type="match status" value="1"/>
</dbReference>
<dbReference type="EC" id="5.3.1.12" evidence="4"/>
<dbReference type="InterPro" id="IPR003766">
    <property type="entry name" value="Uronate_isomerase"/>
</dbReference>
<dbReference type="Gene3D" id="1.10.2020.10">
    <property type="entry name" value="uronate isomerase, domain 2, chain A"/>
    <property type="match status" value="1"/>
</dbReference>
<comment type="catalytic activity">
    <reaction evidence="1">
        <text>D-glucuronate = D-fructuronate</text>
        <dbReference type="Rhea" id="RHEA:13049"/>
        <dbReference type="ChEBI" id="CHEBI:58720"/>
        <dbReference type="ChEBI" id="CHEBI:59863"/>
        <dbReference type="EC" id="5.3.1.12"/>
    </reaction>
</comment>
<evidence type="ECO:0000256" key="1">
    <source>
        <dbReference type="ARBA" id="ARBA00001165"/>
    </source>
</evidence>
<dbReference type="SUPFAM" id="SSF51556">
    <property type="entry name" value="Metallo-dependent hydrolases"/>
    <property type="match status" value="1"/>
</dbReference>
<accession>A0A3E0VEH5</accession>
<dbReference type="Gene3D" id="3.20.20.140">
    <property type="entry name" value="Metal-dependent hydrolases"/>
    <property type="match status" value="1"/>
</dbReference>
<dbReference type="RefSeq" id="WP_211327278.1">
    <property type="nucleotide sequence ID" value="NZ_NBWZ01000001.1"/>
</dbReference>
<keyword evidence="6 7" id="KW-0413">Isomerase</keyword>
<dbReference type="EMBL" id="NBWZ01000001">
    <property type="protein sequence ID" value="RFA08141.1"/>
    <property type="molecule type" value="Genomic_DNA"/>
</dbReference>
<gene>
    <name evidence="7" type="ORF">B7R54_02095</name>
</gene>
<organism evidence="7 8">
    <name type="scientific">Subtercola boreus</name>
    <dbReference type="NCBI Taxonomy" id="120213"/>
    <lineage>
        <taxon>Bacteria</taxon>
        <taxon>Bacillati</taxon>
        <taxon>Actinomycetota</taxon>
        <taxon>Actinomycetes</taxon>
        <taxon>Micrococcales</taxon>
        <taxon>Microbacteriaceae</taxon>
        <taxon>Subtercola</taxon>
    </lineage>
</organism>
<keyword evidence="8" id="KW-1185">Reference proteome</keyword>
<evidence type="ECO:0000256" key="2">
    <source>
        <dbReference type="ARBA" id="ARBA00004892"/>
    </source>
</evidence>
<sequence length="470" mass="51872">MMLDLDADRLFPSDPETRKIARALYESVAGLPIVSPHGHVDPRILLENVPFTDPAQLFLRYDHYVTRLLHAAGIGLGELGIPTRDAQGRTASPREAWRTFCENWHLFAGTASGYWLQHELVDLFGIAEHPSADTADELFDQISASLQTDEFLPRALFASFRIDVLATTDDPMDDLAAHAALAADPSFPGRVIPTFRPDSYLNPAAPGWADNVAALATWNGTPTADYDGYLAALAGRRRHFIDHGAVSADHGVLQPVAAEITRDRAEALFSEALEGRLDSEGAGLFAAHMLLESARMSVEDGLVMTVHPGIFRNHDTSTFETFGPDSGHDIPVTTTYVDGIRPILQRYGNDPSFHLVLFAVDETVYSRELAPLAGYYPAVYIGAPWWFLDAPDAVLRFRAATTETAGFYRGSGFIDDTRAFLSIPARHDMSRRLDASFLARLVREGRVDRPSAERIIHDLVHLVPRKAFKL</sequence>
<comment type="pathway">
    <text evidence="2">Carbohydrate metabolism; pentose and glucuronate interconversion.</text>
</comment>
<dbReference type="InterPro" id="IPR032466">
    <property type="entry name" value="Metal_Hydrolase"/>
</dbReference>
<name>A0A3E0VEH5_9MICO</name>
<dbReference type="Proteomes" id="UP000256486">
    <property type="component" value="Unassembled WGS sequence"/>
</dbReference>
<evidence type="ECO:0000256" key="5">
    <source>
        <dbReference type="ARBA" id="ARBA00020555"/>
    </source>
</evidence>
<evidence type="ECO:0000256" key="4">
    <source>
        <dbReference type="ARBA" id="ARBA00012546"/>
    </source>
</evidence>
<comment type="similarity">
    <text evidence="3">Belongs to the metallo-dependent hydrolases superfamily. Uronate isomerase family.</text>
</comment>
<evidence type="ECO:0000256" key="3">
    <source>
        <dbReference type="ARBA" id="ARBA00008397"/>
    </source>
</evidence>
<dbReference type="GO" id="GO:0019698">
    <property type="term" value="P:D-galacturonate catabolic process"/>
    <property type="evidence" value="ECO:0007669"/>
    <property type="project" value="TreeGrafter"/>
</dbReference>
<dbReference type="GO" id="GO:0042840">
    <property type="term" value="P:D-glucuronate catabolic process"/>
    <property type="evidence" value="ECO:0007669"/>
    <property type="project" value="TreeGrafter"/>
</dbReference>
<dbReference type="AlphaFoldDB" id="A0A3E0VEH5"/>
<evidence type="ECO:0000256" key="6">
    <source>
        <dbReference type="ARBA" id="ARBA00023235"/>
    </source>
</evidence>